<protein>
    <submittedName>
        <fullName evidence="1">Tyrosine-type recombinase/integrase</fullName>
    </submittedName>
</protein>
<dbReference type="Proteomes" id="UP001163223">
    <property type="component" value="Chromosome"/>
</dbReference>
<evidence type="ECO:0000313" key="1">
    <source>
        <dbReference type="EMBL" id="WAJ26269.1"/>
    </source>
</evidence>
<name>A0ACD4NHN3_9HYPH</name>
<organism evidence="1 2">
    <name type="scientific">Antarcticirhabdus aurantiaca</name>
    <dbReference type="NCBI Taxonomy" id="2606717"/>
    <lineage>
        <taxon>Bacteria</taxon>
        <taxon>Pseudomonadati</taxon>
        <taxon>Pseudomonadota</taxon>
        <taxon>Alphaproteobacteria</taxon>
        <taxon>Hyphomicrobiales</taxon>
        <taxon>Aurantimonadaceae</taxon>
        <taxon>Antarcticirhabdus</taxon>
    </lineage>
</organism>
<reference evidence="1" key="1">
    <citation type="submission" date="2022-11" db="EMBL/GenBank/DDBJ databases">
        <title>beta-Carotene-producing bacterium, Jeongeuplla avenae sp. nov., alleviates the salt stress of Arabidopsis seedlings.</title>
        <authorList>
            <person name="Jiang L."/>
            <person name="Lee J."/>
        </authorList>
    </citation>
    <scope>NUCLEOTIDE SEQUENCE</scope>
    <source>
        <strain evidence="1">DY_R2A_6</strain>
    </source>
</reference>
<evidence type="ECO:0000313" key="2">
    <source>
        <dbReference type="Proteomes" id="UP001163223"/>
    </source>
</evidence>
<dbReference type="EMBL" id="CP113520">
    <property type="protein sequence ID" value="WAJ26269.1"/>
    <property type="molecule type" value="Genomic_DNA"/>
</dbReference>
<gene>
    <name evidence="1" type="ORF">OXU80_15295</name>
</gene>
<proteinExistence type="predicted"/>
<sequence>MSVFKGPKSPFYQYDFQIDGRRFHGSTKAKNKKDADAVERELKAKAKADLEQEKKTGSGPITMRFAAGRYWTEVGEHHKQAKDTFRELERLVGFFGKDKRLDEIKDADVAAFVSWRRKQTVKGRKASKDGTPAPLIAPRTVNAGTILLSAIFLRAERTWRYSLPHKPHWRSHMLKQPQERVRELDQHEGEALDAAVRDDYAPWLEFARLTGLRRNETLIRWQNVNIFAKRITTIGKGNREVSTPITPDVQAILDQCVDENGVRHHPEFVFTFVCKRTRNGQVRGRRYPITSEGAKTQWRRLRERAKVQDFRFHDIRHDVATKLLRATGNLKLVQRALNHSDIKTTTKYAAVYDDDVAAALAAVGNSRNNPRTDAKDVA</sequence>
<accession>A0ACD4NHN3</accession>
<keyword evidence="2" id="KW-1185">Reference proteome</keyword>